<evidence type="ECO:0000259" key="1">
    <source>
        <dbReference type="Pfam" id="PF00128"/>
    </source>
</evidence>
<feature type="domain" description="Glycosyl hydrolase family 13 catalytic" evidence="1">
    <location>
        <begin position="16"/>
        <end position="117"/>
    </location>
</feature>
<dbReference type="SUPFAM" id="SSF51445">
    <property type="entry name" value="(Trans)glycosidases"/>
    <property type="match status" value="1"/>
</dbReference>
<dbReference type="PANTHER" id="PTHR10357">
    <property type="entry name" value="ALPHA-AMYLASE FAMILY MEMBER"/>
    <property type="match status" value="1"/>
</dbReference>
<proteinExistence type="predicted"/>
<protein>
    <recommendedName>
        <fullName evidence="1">Glycosyl hydrolase family 13 catalytic domain-containing protein</fullName>
    </recommendedName>
</protein>
<dbReference type="SUPFAM" id="SSF51011">
    <property type="entry name" value="Glycosyl hydrolase domain"/>
    <property type="match status" value="1"/>
</dbReference>
<dbReference type="InterPro" id="IPR006047">
    <property type="entry name" value="GH13_cat_dom"/>
</dbReference>
<dbReference type="InterPro" id="IPR013780">
    <property type="entry name" value="Glyco_hydro_b"/>
</dbReference>
<name>A0A645AH49_9ZZZZ</name>
<reference evidence="2" key="1">
    <citation type="submission" date="2019-08" db="EMBL/GenBank/DDBJ databases">
        <authorList>
            <person name="Kucharzyk K."/>
            <person name="Murdoch R.W."/>
            <person name="Higgins S."/>
            <person name="Loffler F."/>
        </authorList>
    </citation>
    <scope>NUCLEOTIDE SEQUENCE</scope>
</reference>
<gene>
    <name evidence="2" type="ORF">SDC9_96909</name>
</gene>
<dbReference type="Gene3D" id="3.20.20.80">
    <property type="entry name" value="Glycosidases"/>
    <property type="match status" value="1"/>
</dbReference>
<comment type="caution">
    <text evidence="2">The sequence shown here is derived from an EMBL/GenBank/DDBJ whole genome shotgun (WGS) entry which is preliminary data.</text>
</comment>
<sequence length="227" mass="25856">MYDIANTTFAGVGGDLTRVYEVLKSSLQTYGSHNLMGYISGNHDKARFMAYASGDIKMGEDAKAAGWNREIGITDSTAYDKFFLFHTFNLTIPGIPVIYYGDEIGMTGGNDPDSRRMMRFDQLNNRELKLRNQVATLTHLRKQHPVLVYGDFINLQNMPDSWIYARKYFGEEAVVFINNSSESKKMTISLPGYFVKKSFKPAFNNKFELKNKQIVMELPAYSAEVLY</sequence>
<accession>A0A645AH49</accession>
<evidence type="ECO:0000313" key="2">
    <source>
        <dbReference type="EMBL" id="MPM50173.1"/>
    </source>
</evidence>
<dbReference type="GO" id="GO:0005975">
    <property type="term" value="P:carbohydrate metabolic process"/>
    <property type="evidence" value="ECO:0007669"/>
    <property type="project" value="InterPro"/>
</dbReference>
<dbReference type="Gene3D" id="2.60.40.1180">
    <property type="entry name" value="Golgi alpha-mannosidase II"/>
    <property type="match status" value="1"/>
</dbReference>
<dbReference type="EMBL" id="VSSQ01012846">
    <property type="protein sequence ID" value="MPM50173.1"/>
    <property type="molecule type" value="Genomic_DNA"/>
</dbReference>
<dbReference type="InterPro" id="IPR017853">
    <property type="entry name" value="GH"/>
</dbReference>
<dbReference type="Pfam" id="PF00128">
    <property type="entry name" value="Alpha-amylase"/>
    <property type="match status" value="1"/>
</dbReference>
<dbReference type="AlphaFoldDB" id="A0A645AH49"/>
<organism evidence="2">
    <name type="scientific">bioreactor metagenome</name>
    <dbReference type="NCBI Taxonomy" id="1076179"/>
    <lineage>
        <taxon>unclassified sequences</taxon>
        <taxon>metagenomes</taxon>
        <taxon>ecological metagenomes</taxon>
    </lineage>
</organism>